<evidence type="ECO:0000256" key="2">
    <source>
        <dbReference type="ARBA" id="ARBA00023002"/>
    </source>
</evidence>
<dbReference type="CDD" id="cd05233">
    <property type="entry name" value="SDR_c"/>
    <property type="match status" value="1"/>
</dbReference>
<dbReference type="PANTHER" id="PTHR43115:SF4">
    <property type="entry name" value="DEHYDROGENASE_REDUCTASE SDR FAMILY MEMBER 11"/>
    <property type="match status" value="1"/>
</dbReference>
<dbReference type="InterPro" id="IPR036291">
    <property type="entry name" value="NAD(P)-bd_dom_sf"/>
</dbReference>
<protein>
    <submittedName>
        <fullName evidence="4">SDR family oxidoreductase</fullName>
    </submittedName>
</protein>
<sequence>MGKLTGQVAWVTGAGSGIGEAAAIALAGEGAVVVLTGRTKEKLDRVAAEIKGAGGTVHVKAADLTKPAAVQKVADFIQTKLGRLDILVNNAGVNIQQRNWKELKPEGVQDLVNGNLFSAFYSAMAALPIMRAQGGGLMIHTASMAGRFVSPLSGAGYTAAKHAVVAMSHSLNMEECGNGIRSCAMCPGEVRTPILDKRPTKLSEKELAEMVQPEDCGALVLFLATMPPHVCINEVLITPTRNRTYLAAQQRRL</sequence>
<keyword evidence="5" id="KW-1185">Reference proteome</keyword>
<dbReference type="SUPFAM" id="SSF51735">
    <property type="entry name" value="NAD(P)-binding Rossmann-fold domains"/>
    <property type="match status" value="1"/>
</dbReference>
<evidence type="ECO:0000256" key="1">
    <source>
        <dbReference type="ARBA" id="ARBA00006484"/>
    </source>
</evidence>
<organism evidence="4 5">
    <name type="scientific">Roseococcus pinisoli</name>
    <dbReference type="NCBI Taxonomy" id="2835040"/>
    <lineage>
        <taxon>Bacteria</taxon>
        <taxon>Pseudomonadati</taxon>
        <taxon>Pseudomonadota</taxon>
        <taxon>Alphaproteobacteria</taxon>
        <taxon>Acetobacterales</taxon>
        <taxon>Roseomonadaceae</taxon>
        <taxon>Roseococcus</taxon>
    </lineage>
</organism>
<comment type="caution">
    <text evidence="4">The sequence shown here is derived from an EMBL/GenBank/DDBJ whole genome shotgun (WGS) entry which is preliminary data.</text>
</comment>
<dbReference type="Pfam" id="PF00106">
    <property type="entry name" value="adh_short"/>
    <property type="match status" value="1"/>
</dbReference>
<evidence type="ECO:0000313" key="4">
    <source>
        <dbReference type="EMBL" id="MBS7812506.1"/>
    </source>
</evidence>
<proteinExistence type="inferred from homology"/>
<dbReference type="PANTHER" id="PTHR43115">
    <property type="entry name" value="DEHYDROGENASE/REDUCTASE SDR FAMILY MEMBER 11"/>
    <property type="match status" value="1"/>
</dbReference>
<comment type="similarity">
    <text evidence="1 3">Belongs to the short-chain dehydrogenases/reductases (SDR) family.</text>
</comment>
<keyword evidence="2" id="KW-0560">Oxidoreductase</keyword>
<dbReference type="Gene3D" id="3.40.50.720">
    <property type="entry name" value="NAD(P)-binding Rossmann-like Domain"/>
    <property type="match status" value="1"/>
</dbReference>
<reference evidence="4 5" key="1">
    <citation type="submission" date="2021-05" db="EMBL/GenBank/DDBJ databases">
        <title>Roseococcus sp. XZZS9, whole genome shotgun sequencing project.</title>
        <authorList>
            <person name="Zhao G."/>
            <person name="Shen L."/>
        </authorList>
    </citation>
    <scope>NUCLEOTIDE SEQUENCE [LARGE SCALE GENOMIC DNA]</scope>
    <source>
        <strain evidence="4 5">XZZS9</strain>
    </source>
</reference>
<dbReference type="EMBL" id="JAHCDA010000003">
    <property type="protein sequence ID" value="MBS7812506.1"/>
    <property type="molecule type" value="Genomic_DNA"/>
</dbReference>
<dbReference type="Proteomes" id="UP000766336">
    <property type="component" value="Unassembled WGS sequence"/>
</dbReference>
<evidence type="ECO:0000256" key="3">
    <source>
        <dbReference type="RuleBase" id="RU000363"/>
    </source>
</evidence>
<accession>A0ABS5QFN6</accession>
<dbReference type="PRINTS" id="PR00080">
    <property type="entry name" value="SDRFAMILY"/>
</dbReference>
<dbReference type="InterPro" id="IPR002347">
    <property type="entry name" value="SDR_fam"/>
</dbReference>
<gene>
    <name evidence="4" type="ORF">KHU32_16260</name>
</gene>
<name>A0ABS5QFN6_9PROT</name>
<dbReference type="PRINTS" id="PR00081">
    <property type="entry name" value="GDHRDH"/>
</dbReference>
<dbReference type="RefSeq" id="WP_213671208.1">
    <property type="nucleotide sequence ID" value="NZ_JAHCDA010000003.1"/>
</dbReference>
<evidence type="ECO:0000313" key="5">
    <source>
        <dbReference type="Proteomes" id="UP000766336"/>
    </source>
</evidence>